<dbReference type="Pfam" id="PF00578">
    <property type="entry name" value="AhpC-TSA"/>
    <property type="match status" value="1"/>
</dbReference>
<keyword evidence="1" id="KW-0812">Transmembrane</keyword>
<keyword evidence="1" id="KW-1133">Transmembrane helix</keyword>
<dbReference type="Proteomes" id="UP000266183">
    <property type="component" value="Chromosome"/>
</dbReference>
<evidence type="ECO:0000313" key="4">
    <source>
        <dbReference type="Proteomes" id="UP000266183"/>
    </source>
</evidence>
<feature type="domain" description="Thioredoxin" evidence="2">
    <location>
        <begin position="31"/>
        <end position="177"/>
    </location>
</feature>
<gene>
    <name evidence="3" type="ORF">D4L85_15455</name>
</gene>
<dbReference type="PANTHER" id="PTHR42852">
    <property type="entry name" value="THIOL:DISULFIDE INTERCHANGE PROTEIN DSBE"/>
    <property type="match status" value="1"/>
</dbReference>
<dbReference type="RefSeq" id="WP_119755133.1">
    <property type="nucleotide sequence ID" value="NZ_CP032382.1"/>
</dbReference>
<organism evidence="3 4">
    <name type="scientific">Chryseolinea soli</name>
    <dbReference type="NCBI Taxonomy" id="2321403"/>
    <lineage>
        <taxon>Bacteria</taxon>
        <taxon>Pseudomonadati</taxon>
        <taxon>Bacteroidota</taxon>
        <taxon>Cytophagia</taxon>
        <taxon>Cytophagales</taxon>
        <taxon>Fulvivirgaceae</taxon>
        <taxon>Chryseolinea</taxon>
    </lineage>
</organism>
<dbReference type="OrthoDB" id="8897581at2"/>
<dbReference type="PANTHER" id="PTHR42852:SF17">
    <property type="entry name" value="THIOREDOXIN-LIKE PROTEIN HI_1115"/>
    <property type="match status" value="1"/>
</dbReference>
<feature type="transmembrane region" description="Helical" evidence="1">
    <location>
        <begin position="7"/>
        <end position="24"/>
    </location>
</feature>
<dbReference type="InterPro" id="IPR000866">
    <property type="entry name" value="AhpC/TSA"/>
</dbReference>
<dbReference type="Gene3D" id="3.40.30.10">
    <property type="entry name" value="Glutaredoxin"/>
    <property type="match status" value="1"/>
</dbReference>
<keyword evidence="1" id="KW-0472">Membrane</keyword>
<sequence>MKGRITIFSISALLAVISMGWIFWEQEAKYILPTPVPPQFKDVKFGASIDLSLYHVAPGRITMLHFFNPDCPCSRFNMMEFERIASKYRDQADVYVVLQSTDEEDVETFRRKYDLNLPILLDHDGAISDRCGIYSTPQSVVLDKESKLYFKGNYNVARYCTRKETSFAEIAMDHLLKGEALPLWVTTELTLPYGCTLPSDDPDQSFEISSFF</sequence>
<evidence type="ECO:0000256" key="1">
    <source>
        <dbReference type="SAM" id="Phobius"/>
    </source>
</evidence>
<dbReference type="InterPro" id="IPR013766">
    <property type="entry name" value="Thioredoxin_domain"/>
</dbReference>
<dbReference type="SUPFAM" id="SSF52833">
    <property type="entry name" value="Thioredoxin-like"/>
    <property type="match status" value="1"/>
</dbReference>
<dbReference type="EMBL" id="CP032382">
    <property type="protein sequence ID" value="AYB31872.1"/>
    <property type="molecule type" value="Genomic_DNA"/>
</dbReference>
<evidence type="ECO:0000259" key="2">
    <source>
        <dbReference type="PROSITE" id="PS51352"/>
    </source>
</evidence>
<evidence type="ECO:0000313" key="3">
    <source>
        <dbReference type="EMBL" id="AYB31872.1"/>
    </source>
</evidence>
<dbReference type="AlphaFoldDB" id="A0A385SM16"/>
<keyword evidence="4" id="KW-1185">Reference proteome</keyword>
<dbReference type="PROSITE" id="PS51352">
    <property type="entry name" value="THIOREDOXIN_2"/>
    <property type="match status" value="1"/>
</dbReference>
<proteinExistence type="predicted"/>
<accession>A0A385SM16</accession>
<reference evidence="4" key="1">
    <citation type="submission" date="2018-09" db="EMBL/GenBank/DDBJ databases">
        <title>Chryseolinea sp. KIS68-18 isolated from soil.</title>
        <authorList>
            <person name="Weon H.-Y."/>
            <person name="Kwon S.-W."/>
            <person name="Lee S.A."/>
        </authorList>
    </citation>
    <scope>NUCLEOTIDE SEQUENCE [LARGE SCALE GENOMIC DNA]</scope>
    <source>
        <strain evidence="4">KIS68-18</strain>
    </source>
</reference>
<protein>
    <submittedName>
        <fullName evidence="3">TlpA family protein disulfide reductase</fullName>
    </submittedName>
</protein>
<dbReference type="KEGG" id="chk:D4L85_15455"/>
<dbReference type="CDD" id="cd02966">
    <property type="entry name" value="TlpA_like_family"/>
    <property type="match status" value="1"/>
</dbReference>
<dbReference type="GO" id="GO:0016491">
    <property type="term" value="F:oxidoreductase activity"/>
    <property type="evidence" value="ECO:0007669"/>
    <property type="project" value="InterPro"/>
</dbReference>
<dbReference type="InterPro" id="IPR036249">
    <property type="entry name" value="Thioredoxin-like_sf"/>
</dbReference>
<dbReference type="InterPro" id="IPR050553">
    <property type="entry name" value="Thioredoxin_ResA/DsbE_sf"/>
</dbReference>
<dbReference type="GO" id="GO:0016209">
    <property type="term" value="F:antioxidant activity"/>
    <property type="evidence" value="ECO:0007669"/>
    <property type="project" value="InterPro"/>
</dbReference>
<name>A0A385SM16_9BACT</name>